<evidence type="ECO:0000259" key="2">
    <source>
        <dbReference type="Pfam" id="PF07859"/>
    </source>
</evidence>
<keyword evidence="1" id="KW-0378">Hydrolase</keyword>
<feature type="domain" description="Alpha/beta hydrolase fold-3" evidence="2">
    <location>
        <begin position="79"/>
        <end position="281"/>
    </location>
</feature>
<protein>
    <submittedName>
        <fullName evidence="3">Carboxylesterase</fullName>
    </submittedName>
</protein>
<dbReference type="Proteomes" id="UP000077824">
    <property type="component" value="Chromosome"/>
</dbReference>
<dbReference type="GO" id="GO:0016787">
    <property type="term" value="F:hydrolase activity"/>
    <property type="evidence" value="ECO:0007669"/>
    <property type="project" value="UniProtKB-KW"/>
</dbReference>
<dbReference type="SUPFAM" id="SSF53474">
    <property type="entry name" value="alpha/beta-Hydrolases"/>
    <property type="match status" value="1"/>
</dbReference>
<dbReference type="InterPro" id="IPR013094">
    <property type="entry name" value="AB_hydrolase_3"/>
</dbReference>
<evidence type="ECO:0000313" key="4">
    <source>
        <dbReference type="Proteomes" id="UP000077824"/>
    </source>
</evidence>
<reference evidence="3 4" key="1">
    <citation type="submission" date="2016-04" db="EMBL/GenBank/DDBJ databases">
        <title>Complete Genome Sequence of Chryseobacterium sp. IHBB 10212.</title>
        <authorList>
            <person name="Pal M."/>
            <person name="Swarnkar M.K."/>
            <person name="Kaushal K."/>
            <person name="Chhibber S."/>
            <person name="Singh A.K."/>
            <person name="Gulati A."/>
        </authorList>
    </citation>
    <scope>NUCLEOTIDE SEQUENCE [LARGE SCALE GENOMIC DNA]</scope>
    <source>
        <strain evidence="3 4">IHBB 10212</strain>
    </source>
</reference>
<dbReference type="Pfam" id="PF07859">
    <property type="entry name" value="Abhydrolase_3"/>
    <property type="match status" value="1"/>
</dbReference>
<keyword evidence="4" id="KW-1185">Reference proteome</keyword>
<proteinExistence type="predicted"/>
<dbReference type="Gene3D" id="3.40.50.1820">
    <property type="entry name" value="alpha/beta hydrolase"/>
    <property type="match status" value="1"/>
</dbReference>
<sequence>MQLTPTIRKVLDYLPKIEVFDSQNPLEISRKNYETMALQLSGKKESVAIIEEVNIPAEDHQLPVRIYRPKGVTSKSPAIIYIHGGWFISGGYETHDAIARKLANATGAVILFVDYRLAPEHPFPAGLNDCKTAAEWLIHNAEKLGIDPQKIGIIGDSAGGTLATALTTQLGNQLQFQVLIYPAADNTLSTRSWETYKEGPVLNKDWGSQAWKWYLSSEEDQKNPFAVPMLIKDFKATPHTLVIVAEHDPLRDEGEELAQHMKNSGISVKTSLYKNMVHGFMHMGIILDETQSAIEEIAEFITKKLEK</sequence>
<evidence type="ECO:0000313" key="3">
    <source>
        <dbReference type="EMBL" id="ANF53240.1"/>
    </source>
</evidence>
<evidence type="ECO:0000256" key="1">
    <source>
        <dbReference type="ARBA" id="ARBA00022801"/>
    </source>
</evidence>
<gene>
    <name evidence="3" type="ORF">A0O34_19345</name>
</gene>
<dbReference type="EMBL" id="CP015199">
    <property type="protein sequence ID" value="ANF53240.1"/>
    <property type="molecule type" value="Genomic_DNA"/>
</dbReference>
<dbReference type="InterPro" id="IPR029058">
    <property type="entry name" value="AB_hydrolase_fold"/>
</dbReference>
<organism evidence="3 4">
    <name type="scientific">Chryseobacterium glaciei</name>
    <dbReference type="NCBI Taxonomy" id="1685010"/>
    <lineage>
        <taxon>Bacteria</taxon>
        <taxon>Pseudomonadati</taxon>
        <taxon>Bacteroidota</taxon>
        <taxon>Flavobacteriia</taxon>
        <taxon>Flavobacteriales</taxon>
        <taxon>Weeksellaceae</taxon>
        <taxon>Chryseobacterium group</taxon>
        <taxon>Chryseobacterium</taxon>
    </lineage>
</organism>
<dbReference type="STRING" id="1685010.A0O34_19345"/>
<dbReference type="KEGG" id="chh:A0O34_19345"/>
<dbReference type="OrthoDB" id="9815425at2"/>
<dbReference type="PANTHER" id="PTHR48081:SF8">
    <property type="entry name" value="ALPHA_BETA HYDROLASE FOLD-3 DOMAIN-CONTAINING PROTEIN-RELATED"/>
    <property type="match status" value="1"/>
</dbReference>
<accession>A0A172Y247</accession>
<dbReference type="AlphaFoldDB" id="A0A172Y247"/>
<name>A0A172Y247_9FLAO</name>
<dbReference type="InterPro" id="IPR050300">
    <property type="entry name" value="GDXG_lipolytic_enzyme"/>
</dbReference>
<dbReference type="PANTHER" id="PTHR48081">
    <property type="entry name" value="AB HYDROLASE SUPERFAMILY PROTEIN C4A8.06C"/>
    <property type="match status" value="1"/>
</dbReference>